<evidence type="ECO:0000313" key="2">
    <source>
        <dbReference type="EMBL" id="KAL1269572.1"/>
    </source>
</evidence>
<dbReference type="Gene3D" id="3.30.420.10">
    <property type="entry name" value="Ribonuclease H-like superfamily/Ribonuclease H"/>
    <property type="match status" value="1"/>
</dbReference>
<name>A0ABR3MY44_9TELE</name>
<gene>
    <name evidence="2" type="ORF">QQF64_031861</name>
</gene>
<sequence length="131" mass="14781">MVLTELYDGMGHMGIERTLDLTLPEKAAPLVNIRTSRPLELVCMDFLSLEPDQSNTKDILVMTDHFTKYAIAVPTRNQKAQTVAKCLWDNFLVHYGFPEKLHSDQGTDFESHTIKELCKVAGTSKTRTTPL</sequence>
<keyword evidence="3" id="KW-1185">Reference proteome</keyword>
<dbReference type="InterPro" id="IPR001584">
    <property type="entry name" value="Integrase_cat-core"/>
</dbReference>
<accession>A0ABR3MY44</accession>
<comment type="caution">
    <text evidence="2">The sequence shown here is derived from an EMBL/GenBank/DDBJ whole genome shotgun (WGS) entry which is preliminary data.</text>
</comment>
<evidence type="ECO:0000313" key="3">
    <source>
        <dbReference type="Proteomes" id="UP001558613"/>
    </source>
</evidence>
<feature type="domain" description="Integrase catalytic" evidence="1">
    <location>
        <begin position="34"/>
        <end position="131"/>
    </location>
</feature>
<protein>
    <recommendedName>
        <fullName evidence="1">Integrase catalytic domain-containing protein</fullName>
    </recommendedName>
</protein>
<dbReference type="Proteomes" id="UP001558613">
    <property type="component" value="Unassembled WGS sequence"/>
</dbReference>
<dbReference type="PROSITE" id="PS50994">
    <property type="entry name" value="INTEGRASE"/>
    <property type="match status" value="1"/>
</dbReference>
<evidence type="ECO:0000259" key="1">
    <source>
        <dbReference type="PROSITE" id="PS50994"/>
    </source>
</evidence>
<dbReference type="InterPro" id="IPR036397">
    <property type="entry name" value="RNaseH_sf"/>
</dbReference>
<reference evidence="2 3" key="1">
    <citation type="submission" date="2023-09" db="EMBL/GenBank/DDBJ databases">
        <authorList>
            <person name="Wang M."/>
        </authorList>
    </citation>
    <scope>NUCLEOTIDE SEQUENCE [LARGE SCALE GENOMIC DNA]</scope>
    <source>
        <strain evidence="2">GT-2023</strain>
        <tissue evidence="2">Liver</tissue>
    </source>
</reference>
<dbReference type="PANTHER" id="PTHR37984">
    <property type="entry name" value="PROTEIN CBG26694"/>
    <property type="match status" value="1"/>
</dbReference>
<dbReference type="Pfam" id="PF00665">
    <property type="entry name" value="rve"/>
    <property type="match status" value="1"/>
</dbReference>
<dbReference type="InterPro" id="IPR050951">
    <property type="entry name" value="Retrovirus_Pol_polyprotein"/>
</dbReference>
<dbReference type="SUPFAM" id="SSF53098">
    <property type="entry name" value="Ribonuclease H-like"/>
    <property type="match status" value="1"/>
</dbReference>
<dbReference type="InterPro" id="IPR012337">
    <property type="entry name" value="RNaseH-like_sf"/>
</dbReference>
<dbReference type="PANTHER" id="PTHR37984:SF15">
    <property type="entry name" value="INTEGRASE CATALYTIC DOMAIN-CONTAINING PROTEIN"/>
    <property type="match status" value="1"/>
</dbReference>
<proteinExistence type="predicted"/>
<dbReference type="EMBL" id="JAYMGO010000008">
    <property type="protein sequence ID" value="KAL1269572.1"/>
    <property type="molecule type" value="Genomic_DNA"/>
</dbReference>
<organism evidence="2 3">
    <name type="scientific">Cirrhinus molitorella</name>
    <name type="common">mud carp</name>
    <dbReference type="NCBI Taxonomy" id="172907"/>
    <lineage>
        <taxon>Eukaryota</taxon>
        <taxon>Metazoa</taxon>
        <taxon>Chordata</taxon>
        <taxon>Craniata</taxon>
        <taxon>Vertebrata</taxon>
        <taxon>Euteleostomi</taxon>
        <taxon>Actinopterygii</taxon>
        <taxon>Neopterygii</taxon>
        <taxon>Teleostei</taxon>
        <taxon>Ostariophysi</taxon>
        <taxon>Cypriniformes</taxon>
        <taxon>Cyprinidae</taxon>
        <taxon>Labeoninae</taxon>
        <taxon>Labeonini</taxon>
        <taxon>Cirrhinus</taxon>
    </lineage>
</organism>